<evidence type="ECO:0000256" key="15">
    <source>
        <dbReference type="ARBA" id="ARBA00023137"/>
    </source>
</evidence>
<dbReference type="SUPFAM" id="SSF55550">
    <property type="entry name" value="SH2 domain"/>
    <property type="match status" value="2"/>
</dbReference>
<feature type="domain" description="SH2" evidence="22">
    <location>
        <begin position="10"/>
        <end position="102"/>
    </location>
</feature>
<dbReference type="FunFam" id="1.10.930.10:FF:000001">
    <property type="entry name" value="Tyrosine-protein kinase"/>
    <property type="match status" value="1"/>
</dbReference>
<feature type="domain" description="SH2" evidence="22">
    <location>
        <begin position="163"/>
        <end position="257"/>
    </location>
</feature>
<keyword evidence="11 17" id="KW-0067">ATP-binding</keyword>
<dbReference type="InterPro" id="IPR020635">
    <property type="entry name" value="Tyr_kinase_cat_dom"/>
</dbReference>
<dbReference type="Gene3D" id="3.30.200.20">
    <property type="entry name" value="Phosphorylase Kinase, domain 1"/>
    <property type="match status" value="1"/>
</dbReference>
<keyword evidence="13 20" id="KW-0727">SH2 domain</keyword>
<dbReference type="Pfam" id="PF00017">
    <property type="entry name" value="SH2"/>
    <property type="match status" value="2"/>
</dbReference>
<dbReference type="AlphaFoldDB" id="A0AAN9C7K4"/>
<dbReference type="GO" id="GO:0005524">
    <property type="term" value="F:ATP binding"/>
    <property type="evidence" value="ECO:0007669"/>
    <property type="project" value="UniProtKB-UniRule"/>
</dbReference>
<accession>A0AAN9C7K4</accession>
<evidence type="ECO:0000256" key="20">
    <source>
        <dbReference type="PROSITE-ProRule" id="PRU00191"/>
    </source>
</evidence>
<dbReference type="Gene3D" id="1.10.510.10">
    <property type="entry name" value="Transferase(Phosphotransferase) domain 1"/>
    <property type="match status" value="1"/>
</dbReference>
<evidence type="ECO:0000256" key="1">
    <source>
        <dbReference type="ARBA" id="ARBA00004236"/>
    </source>
</evidence>
<feature type="binding site" evidence="19">
    <location>
        <begin position="325"/>
        <end position="333"/>
    </location>
    <ligand>
        <name>ATP</name>
        <dbReference type="ChEBI" id="CHEBI:30616"/>
    </ligand>
</feature>
<dbReference type="GO" id="GO:0005886">
    <property type="term" value="C:plasma membrane"/>
    <property type="evidence" value="ECO:0007669"/>
    <property type="project" value="UniProtKB-SubCell"/>
</dbReference>
<dbReference type="FunFam" id="3.30.505.10:FF:000038">
    <property type="entry name" value="Tyrosine-protein kinase"/>
    <property type="match status" value="1"/>
</dbReference>
<evidence type="ECO:0000313" key="26">
    <source>
        <dbReference type="Proteomes" id="UP001364617"/>
    </source>
</evidence>
<evidence type="ECO:0000256" key="12">
    <source>
        <dbReference type="ARBA" id="ARBA00022859"/>
    </source>
</evidence>
<dbReference type="CDD" id="cd09938">
    <property type="entry name" value="SH2_N-SH2_Zap70_Syk_like"/>
    <property type="match status" value="1"/>
</dbReference>
<dbReference type="PROSITE" id="PS50011">
    <property type="entry name" value="PROTEIN_KINASE_DOM"/>
    <property type="match status" value="1"/>
</dbReference>
<keyword evidence="4" id="KW-0963">Cytoplasm</keyword>
<dbReference type="FunFam" id="3.30.200.20:FF:000185">
    <property type="entry name" value="Tyrosine-protein kinase"/>
    <property type="match status" value="1"/>
</dbReference>
<dbReference type="SMART" id="SM00219">
    <property type="entry name" value="TyrKc"/>
    <property type="match status" value="1"/>
</dbReference>
<evidence type="ECO:0000256" key="4">
    <source>
        <dbReference type="ARBA" id="ARBA00022490"/>
    </source>
</evidence>
<name>A0AAN9C7K4_9TELE</name>
<evidence type="ECO:0000259" key="22">
    <source>
        <dbReference type="PROSITE" id="PS50001"/>
    </source>
</evidence>
<keyword evidence="8" id="KW-0677">Repeat</keyword>
<keyword evidence="7" id="KW-0519">Myristate</keyword>
<dbReference type="InterPro" id="IPR000595">
    <property type="entry name" value="cNMP-bd_dom"/>
</dbReference>
<dbReference type="Proteomes" id="UP001364617">
    <property type="component" value="Unassembled WGS sequence"/>
</dbReference>
<dbReference type="Gene3D" id="1.10.930.10">
    <property type="entry name" value="Syk Kinase, Chain A, domain 2"/>
    <property type="match status" value="1"/>
</dbReference>
<keyword evidence="3" id="KW-1003">Cell membrane</keyword>
<evidence type="ECO:0000259" key="24">
    <source>
        <dbReference type="PROSITE" id="PS50042"/>
    </source>
</evidence>
<proteinExistence type="inferred from homology"/>
<gene>
    <name evidence="25" type="ORF">R3I93_021555</name>
</gene>
<dbReference type="SMART" id="SM00252">
    <property type="entry name" value="SH2"/>
    <property type="match status" value="2"/>
</dbReference>
<feature type="active site" description="Proton acceptor" evidence="18">
    <location>
        <position position="442"/>
    </location>
</feature>
<keyword evidence="26" id="KW-1185">Reference proteome</keyword>
<dbReference type="InterPro" id="IPR008266">
    <property type="entry name" value="Tyr_kinase_AS"/>
</dbReference>
<dbReference type="GO" id="GO:0005829">
    <property type="term" value="C:cytosol"/>
    <property type="evidence" value="ECO:0007669"/>
    <property type="project" value="UniProtKB-SubCell"/>
</dbReference>
<protein>
    <recommendedName>
        <fullName evidence="17">Tyrosine-protein kinase</fullName>
        <ecNumber evidence="17">2.7.10.2</ecNumber>
    </recommendedName>
</protein>
<dbReference type="InterPro" id="IPR050198">
    <property type="entry name" value="Non-receptor_tyrosine_kinases"/>
</dbReference>
<dbReference type="InterPro" id="IPR036860">
    <property type="entry name" value="SH2_dom_sf"/>
</dbReference>
<dbReference type="Gene3D" id="3.30.505.10">
    <property type="entry name" value="SH2 domain"/>
    <property type="match status" value="2"/>
</dbReference>
<dbReference type="PIRSF" id="PIRSF000604">
    <property type="entry name" value="TyrPK_SYK"/>
    <property type="match status" value="1"/>
</dbReference>
<dbReference type="InterPro" id="IPR011009">
    <property type="entry name" value="Kinase-like_dom_sf"/>
</dbReference>
<dbReference type="PROSITE" id="PS50001">
    <property type="entry name" value="SH2"/>
    <property type="match status" value="2"/>
</dbReference>
<evidence type="ECO:0000256" key="6">
    <source>
        <dbReference type="ARBA" id="ARBA00022679"/>
    </source>
</evidence>
<dbReference type="PRINTS" id="PR00401">
    <property type="entry name" value="SH2DOMAIN"/>
</dbReference>
<keyword evidence="14" id="KW-0472">Membrane</keyword>
<keyword evidence="10 17" id="KW-0418">Kinase</keyword>
<keyword evidence="6 17" id="KW-0808">Transferase</keyword>
<dbReference type="Pfam" id="PF07714">
    <property type="entry name" value="PK_Tyr_Ser-Thr"/>
    <property type="match status" value="1"/>
</dbReference>
<evidence type="ECO:0000256" key="21">
    <source>
        <dbReference type="PROSITE-ProRule" id="PRU10141"/>
    </source>
</evidence>
<dbReference type="InterPro" id="IPR001245">
    <property type="entry name" value="Ser-Thr/Tyr_kinase_cat_dom"/>
</dbReference>
<evidence type="ECO:0000256" key="3">
    <source>
        <dbReference type="ARBA" id="ARBA00022475"/>
    </source>
</evidence>
<reference evidence="25 26" key="1">
    <citation type="submission" date="2024-02" db="EMBL/GenBank/DDBJ databases">
        <title>Chromosome-level genome assembly of the Eurasian Minnow (Phoxinus phoxinus).</title>
        <authorList>
            <person name="Oriowo T.O."/>
            <person name="Martin S."/>
            <person name="Stange M."/>
            <person name="Chrysostomakis Y."/>
            <person name="Brown T."/>
            <person name="Winkler S."/>
            <person name="Kukowka S."/>
            <person name="Myers E.W."/>
            <person name="Bohne A."/>
        </authorList>
    </citation>
    <scope>NUCLEOTIDE SEQUENCE [LARGE SCALE GENOMIC DNA]</scope>
    <source>
        <strain evidence="25">ZFMK-TIS-60720</strain>
        <tissue evidence="25">Whole Organism</tissue>
    </source>
</reference>
<dbReference type="GO" id="GO:0045087">
    <property type="term" value="P:innate immune response"/>
    <property type="evidence" value="ECO:0007669"/>
    <property type="project" value="UniProtKB-KW"/>
</dbReference>
<evidence type="ECO:0000256" key="18">
    <source>
        <dbReference type="PIRSR" id="PIRSR000604-1"/>
    </source>
</evidence>
<comment type="caution">
    <text evidence="25">The sequence shown here is derived from an EMBL/GenBank/DDBJ whole genome shotgun (WGS) entry which is preliminary data.</text>
</comment>
<keyword evidence="12" id="KW-0391">Immunity</keyword>
<evidence type="ECO:0000256" key="11">
    <source>
        <dbReference type="ARBA" id="ARBA00022840"/>
    </source>
</evidence>
<dbReference type="InterPro" id="IPR023420">
    <property type="entry name" value="Kinase_SYK/ZAP-70_inter-SH2_sf"/>
</dbReference>
<evidence type="ECO:0000256" key="9">
    <source>
        <dbReference type="ARBA" id="ARBA00022741"/>
    </source>
</evidence>
<evidence type="ECO:0000256" key="10">
    <source>
        <dbReference type="ARBA" id="ARBA00022777"/>
    </source>
</evidence>
<evidence type="ECO:0000256" key="16">
    <source>
        <dbReference type="ARBA" id="ARBA00051245"/>
    </source>
</evidence>
<keyword evidence="7" id="KW-0449">Lipoprotein</keyword>
<evidence type="ECO:0000256" key="8">
    <source>
        <dbReference type="ARBA" id="ARBA00022737"/>
    </source>
</evidence>
<comment type="similarity">
    <text evidence="17">Belongs to the protein kinase superfamily. Tyr protein kinase family. SYK/ZAP-70 subfamily.</text>
</comment>
<feature type="binding site" evidence="19 21">
    <location>
        <position position="350"/>
    </location>
    <ligand>
        <name>ATP</name>
        <dbReference type="ChEBI" id="CHEBI:30616"/>
    </ligand>
</feature>
<sequence>MVDKVHVLPYFFGNITREEAEEYLRQGGAGDGLYLLRQSRSFLGGYALSVSYGRQLYHYTIEREINDMYAIAGGKSHRTPIDVIDYHSQESDGLVCLLKRPFSRPRGTEPKVGPFEDLKEQLIRQYVKQTWNLQGSALEQAIISQRPQLEKLISTTAHEKMPWFHGKIDREDSEQRLRRSSHVNGKFLIRQRESDGRNVSFALCLLHNNQVMHYRIDKDRAGKLSIPDGKKFDTLWQLVEHYTYKPDGLLRVLTESCPRPTHHSGGHLENPYNINGRGELPNPNIFGTEAMPMDTQVYESPYADPEELRSTTVKRCDLTLEDGELGSGNFGTVLRGVYQMKKTQKVVAVKILKNDDDNAAVKDEMLREANVMQQLDNPYIVRMIGICEAENLMLVMELAELGPLHKYLQKNKHISMKNITELVHQVSMGMKYLEEHNFVHRDLAARNVLLVTQHYAKISDFGLSKALTEDENYYKAKGHGKWPLKWYAPECMNFLRFSSKSDVWSFGVLMWEAYSYGQKPYKGMKGNEVIQMIENGQRMSAPLNCPDEMYNLMMKCWTYKSDDRPGFSVVEPRLRHYYYDISQ</sequence>
<dbReference type="PROSITE" id="PS00109">
    <property type="entry name" value="PROTEIN_KINASE_TYR"/>
    <property type="match status" value="1"/>
</dbReference>
<evidence type="ECO:0000313" key="25">
    <source>
        <dbReference type="EMBL" id="KAK7126207.1"/>
    </source>
</evidence>
<evidence type="ECO:0000256" key="19">
    <source>
        <dbReference type="PIRSR" id="PIRSR000604-2"/>
    </source>
</evidence>
<evidence type="ECO:0000256" key="5">
    <source>
        <dbReference type="ARBA" id="ARBA00022588"/>
    </source>
</evidence>
<keyword evidence="15 17" id="KW-0829">Tyrosine-protein kinase</keyword>
<dbReference type="InterPro" id="IPR000980">
    <property type="entry name" value="SH2"/>
</dbReference>
<dbReference type="PANTHER" id="PTHR24418">
    <property type="entry name" value="TYROSINE-PROTEIN KINASE"/>
    <property type="match status" value="1"/>
</dbReference>
<dbReference type="CDD" id="cd05116">
    <property type="entry name" value="PTKc_Syk"/>
    <property type="match status" value="1"/>
</dbReference>
<dbReference type="GO" id="GO:0004715">
    <property type="term" value="F:non-membrane spanning protein tyrosine kinase activity"/>
    <property type="evidence" value="ECO:0007669"/>
    <property type="project" value="UniProtKB-EC"/>
</dbReference>
<keyword evidence="9 17" id="KW-0547">Nucleotide-binding</keyword>
<dbReference type="InterPro" id="IPR000719">
    <property type="entry name" value="Prot_kinase_dom"/>
</dbReference>
<dbReference type="InterPro" id="IPR035838">
    <property type="entry name" value="SYK/ZAP-70_N_SH2"/>
</dbReference>
<evidence type="ECO:0000256" key="7">
    <source>
        <dbReference type="ARBA" id="ARBA00022707"/>
    </source>
</evidence>
<dbReference type="PROSITE" id="PS00107">
    <property type="entry name" value="PROTEIN_KINASE_ATP"/>
    <property type="match status" value="1"/>
</dbReference>
<dbReference type="FunFam" id="1.10.510.10:FF:000216">
    <property type="entry name" value="Tyrosine-protein kinase SYK"/>
    <property type="match status" value="1"/>
</dbReference>
<feature type="domain" description="Protein kinase" evidence="23">
    <location>
        <begin position="319"/>
        <end position="579"/>
    </location>
</feature>
<dbReference type="SUPFAM" id="SSF56112">
    <property type="entry name" value="Protein kinase-like (PK-like)"/>
    <property type="match status" value="1"/>
</dbReference>
<comment type="subcellular location">
    <subcellularLocation>
        <location evidence="1">Cell membrane</location>
    </subcellularLocation>
    <subcellularLocation>
        <location evidence="2">Cytoplasm</location>
        <location evidence="2">Cytosol</location>
    </subcellularLocation>
</comment>
<dbReference type="PRINTS" id="PR00109">
    <property type="entry name" value="TYRKINASE"/>
</dbReference>
<dbReference type="GO" id="GO:0035556">
    <property type="term" value="P:intracellular signal transduction"/>
    <property type="evidence" value="ECO:0007669"/>
    <property type="project" value="InterPro"/>
</dbReference>
<evidence type="ECO:0000259" key="23">
    <source>
        <dbReference type="PROSITE" id="PS50011"/>
    </source>
</evidence>
<dbReference type="FunFam" id="3.30.505.10:FF:000031">
    <property type="entry name" value="Tyrosine-protein kinase"/>
    <property type="match status" value="1"/>
</dbReference>
<dbReference type="EC" id="2.7.10.2" evidence="17"/>
<evidence type="ECO:0000256" key="2">
    <source>
        <dbReference type="ARBA" id="ARBA00004514"/>
    </source>
</evidence>
<evidence type="ECO:0000256" key="14">
    <source>
        <dbReference type="ARBA" id="ARBA00023136"/>
    </source>
</evidence>
<organism evidence="25 26">
    <name type="scientific">Phoxinus phoxinus</name>
    <name type="common">Eurasian minnow</name>
    <dbReference type="NCBI Taxonomy" id="58324"/>
    <lineage>
        <taxon>Eukaryota</taxon>
        <taxon>Metazoa</taxon>
        <taxon>Chordata</taxon>
        <taxon>Craniata</taxon>
        <taxon>Vertebrata</taxon>
        <taxon>Euteleostomi</taxon>
        <taxon>Actinopterygii</taxon>
        <taxon>Neopterygii</taxon>
        <taxon>Teleostei</taxon>
        <taxon>Ostariophysi</taxon>
        <taxon>Cypriniformes</taxon>
        <taxon>Leuciscidae</taxon>
        <taxon>Phoxininae</taxon>
        <taxon>Phoxinus</taxon>
    </lineage>
</organism>
<dbReference type="PROSITE" id="PS50042">
    <property type="entry name" value="CNMP_BINDING_3"/>
    <property type="match status" value="1"/>
</dbReference>
<evidence type="ECO:0000256" key="17">
    <source>
        <dbReference type="PIRNR" id="PIRNR000604"/>
    </source>
</evidence>
<feature type="domain" description="Cyclic nucleotide-binding" evidence="24">
    <location>
        <begin position="1"/>
        <end position="40"/>
    </location>
</feature>
<dbReference type="InterPro" id="IPR017441">
    <property type="entry name" value="Protein_kinase_ATP_BS"/>
</dbReference>
<dbReference type="EMBL" id="JAYKXH010000023">
    <property type="protein sequence ID" value="KAK7126207.1"/>
    <property type="molecule type" value="Genomic_DNA"/>
</dbReference>
<keyword evidence="5" id="KW-0399">Innate immunity</keyword>
<comment type="catalytic activity">
    <reaction evidence="16 17">
        <text>L-tyrosyl-[protein] + ATP = O-phospho-L-tyrosyl-[protein] + ADP + H(+)</text>
        <dbReference type="Rhea" id="RHEA:10596"/>
        <dbReference type="Rhea" id="RHEA-COMP:10136"/>
        <dbReference type="Rhea" id="RHEA-COMP:20101"/>
        <dbReference type="ChEBI" id="CHEBI:15378"/>
        <dbReference type="ChEBI" id="CHEBI:30616"/>
        <dbReference type="ChEBI" id="CHEBI:46858"/>
        <dbReference type="ChEBI" id="CHEBI:61978"/>
        <dbReference type="ChEBI" id="CHEBI:456216"/>
        <dbReference type="EC" id="2.7.10.2"/>
    </reaction>
</comment>
<evidence type="ECO:0000256" key="13">
    <source>
        <dbReference type="ARBA" id="ARBA00022999"/>
    </source>
</evidence>
<dbReference type="InterPro" id="IPR012234">
    <property type="entry name" value="Tyr_kinase_non-rcpt_SYK/ZAP70"/>
</dbReference>